<evidence type="ECO:0000256" key="2">
    <source>
        <dbReference type="ARBA" id="ARBA00022559"/>
    </source>
</evidence>
<reference evidence="8 9" key="1">
    <citation type="submission" date="2020-05" db="EMBL/GenBank/DDBJ databases">
        <title>Mucilaginibacter mali sp. nov.</title>
        <authorList>
            <person name="Kim H.S."/>
            <person name="Lee K.C."/>
            <person name="Suh M.K."/>
            <person name="Kim J.-S."/>
            <person name="Han K.-I."/>
            <person name="Eom M.K."/>
            <person name="Shin Y.K."/>
            <person name="Lee J.-S."/>
        </authorList>
    </citation>
    <scope>NUCLEOTIDE SEQUENCE [LARGE SCALE GENOMIC DNA]</scope>
    <source>
        <strain evidence="8 9">G2-14</strain>
    </source>
</reference>
<dbReference type="PROSITE" id="PS00460">
    <property type="entry name" value="GLUTATHIONE_PEROXID_1"/>
    <property type="match status" value="1"/>
</dbReference>
<dbReference type="PROSITE" id="PS51355">
    <property type="entry name" value="GLUTATHIONE_PEROXID_3"/>
    <property type="match status" value="1"/>
</dbReference>
<evidence type="ECO:0000259" key="7">
    <source>
        <dbReference type="PROSITE" id="PS51352"/>
    </source>
</evidence>
<comment type="similarity">
    <text evidence="1 5">Belongs to the glutathione peroxidase family.</text>
</comment>
<keyword evidence="9" id="KW-1185">Reference proteome</keyword>
<feature type="domain" description="Thioredoxin" evidence="7">
    <location>
        <begin position="13"/>
        <end position="170"/>
    </location>
</feature>
<dbReference type="GO" id="GO:0006979">
    <property type="term" value="P:response to oxidative stress"/>
    <property type="evidence" value="ECO:0007669"/>
    <property type="project" value="InterPro"/>
</dbReference>
<dbReference type="PRINTS" id="PR01011">
    <property type="entry name" value="GLUTPROXDASE"/>
</dbReference>
<dbReference type="RefSeq" id="WP_173416675.1">
    <property type="nucleotide sequence ID" value="NZ_CP054139.1"/>
</dbReference>
<name>A0A7D4ULN5_9SPHI</name>
<dbReference type="AlphaFoldDB" id="A0A7D4ULN5"/>
<evidence type="ECO:0000256" key="3">
    <source>
        <dbReference type="ARBA" id="ARBA00023002"/>
    </source>
</evidence>
<dbReference type="CDD" id="cd00340">
    <property type="entry name" value="GSH_Peroxidase"/>
    <property type="match status" value="1"/>
</dbReference>
<sequence length="170" mass="19253">MKILVVFLALLFAGAPSSVYDFKLKNIDGKNFDLKKYKGKKLLIVNVASKCGYTPQYTDLQKLADTYKDKLVVIGFPANNFGGQEPGTAEEIKTFCSGKYNVTFPLNEKVSVKGDDIAPLFKYLTEAENPDFTGEIKWNFEKFLIDENGKLIHRFRSKVTPMSEEITKYL</sequence>
<evidence type="ECO:0000256" key="4">
    <source>
        <dbReference type="PIRSR" id="PIRSR000303-1"/>
    </source>
</evidence>
<evidence type="ECO:0000256" key="5">
    <source>
        <dbReference type="RuleBase" id="RU000499"/>
    </source>
</evidence>
<dbReference type="PROSITE" id="PS51352">
    <property type="entry name" value="THIOREDOXIN_2"/>
    <property type="match status" value="1"/>
</dbReference>
<dbReference type="GO" id="GO:0004601">
    <property type="term" value="F:peroxidase activity"/>
    <property type="evidence" value="ECO:0007669"/>
    <property type="project" value="UniProtKB-KW"/>
</dbReference>
<dbReference type="Gene3D" id="3.40.30.10">
    <property type="entry name" value="Glutaredoxin"/>
    <property type="match status" value="1"/>
</dbReference>
<feature type="signal peptide" evidence="6">
    <location>
        <begin position="1"/>
        <end position="19"/>
    </location>
</feature>
<dbReference type="PIRSF" id="PIRSF000303">
    <property type="entry name" value="Glutathion_perox"/>
    <property type="match status" value="1"/>
</dbReference>
<proteinExistence type="inferred from homology"/>
<dbReference type="PANTHER" id="PTHR11592">
    <property type="entry name" value="GLUTATHIONE PEROXIDASE"/>
    <property type="match status" value="1"/>
</dbReference>
<keyword evidence="2 5" id="KW-0575">Peroxidase</keyword>
<keyword evidence="6" id="KW-0732">Signal</keyword>
<dbReference type="InterPro" id="IPR029759">
    <property type="entry name" value="GPX_AS"/>
</dbReference>
<gene>
    <name evidence="8" type="ORF">HQ865_20395</name>
</gene>
<protein>
    <recommendedName>
        <fullName evidence="5">Glutathione peroxidase</fullName>
    </recommendedName>
</protein>
<dbReference type="Pfam" id="PF00255">
    <property type="entry name" value="GSHPx"/>
    <property type="match status" value="1"/>
</dbReference>
<feature type="active site" evidence="4">
    <location>
        <position position="51"/>
    </location>
</feature>
<dbReference type="InterPro" id="IPR036249">
    <property type="entry name" value="Thioredoxin-like_sf"/>
</dbReference>
<organism evidence="8 9">
    <name type="scientific">Mucilaginibacter mali</name>
    <dbReference type="NCBI Taxonomy" id="2740462"/>
    <lineage>
        <taxon>Bacteria</taxon>
        <taxon>Pseudomonadati</taxon>
        <taxon>Bacteroidota</taxon>
        <taxon>Sphingobacteriia</taxon>
        <taxon>Sphingobacteriales</taxon>
        <taxon>Sphingobacteriaceae</taxon>
        <taxon>Mucilaginibacter</taxon>
    </lineage>
</organism>
<dbReference type="EMBL" id="CP054139">
    <property type="protein sequence ID" value="QKJ32022.1"/>
    <property type="molecule type" value="Genomic_DNA"/>
</dbReference>
<dbReference type="InterPro" id="IPR013766">
    <property type="entry name" value="Thioredoxin_domain"/>
</dbReference>
<evidence type="ECO:0000313" key="8">
    <source>
        <dbReference type="EMBL" id="QKJ32022.1"/>
    </source>
</evidence>
<dbReference type="PANTHER" id="PTHR11592:SF78">
    <property type="entry name" value="GLUTATHIONE PEROXIDASE"/>
    <property type="match status" value="1"/>
</dbReference>
<dbReference type="SUPFAM" id="SSF52833">
    <property type="entry name" value="Thioredoxin-like"/>
    <property type="match status" value="1"/>
</dbReference>
<feature type="chain" id="PRO_5028853301" description="Glutathione peroxidase" evidence="6">
    <location>
        <begin position="20"/>
        <end position="170"/>
    </location>
</feature>
<evidence type="ECO:0000256" key="6">
    <source>
        <dbReference type="SAM" id="SignalP"/>
    </source>
</evidence>
<dbReference type="Proteomes" id="UP000505355">
    <property type="component" value="Chromosome"/>
</dbReference>
<keyword evidence="3 5" id="KW-0560">Oxidoreductase</keyword>
<evidence type="ECO:0000313" key="9">
    <source>
        <dbReference type="Proteomes" id="UP000505355"/>
    </source>
</evidence>
<dbReference type="FunFam" id="3.40.30.10:FF:000010">
    <property type="entry name" value="Glutathione peroxidase"/>
    <property type="match status" value="1"/>
</dbReference>
<dbReference type="KEGG" id="mmab:HQ865_20395"/>
<dbReference type="InterPro" id="IPR000889">
    <property type="entry name" value="Glutathione_peroxidase"/>
</dbReference>
<evidence type="ECO:0000256" key="1">
    <source>
        <dbReference type="ARBA" id="ARBA00006926"/>
    </source>
</evidence>
<accession>A0A7D4ULN5</accession>